<reference evidence="8" key="2">
    <citation type="submission" date="2018-06" db="EMBL/GenBank/DDBJ databases">
        <title>Genome sequence of Rhodanobacteraceae bacterium strain Dysh456.</title>
        <authorList>
            <person name="Fukui M."/>
        </authorList>
    </citation>
    <scope>NUCLEOTIDE SEQUENCE [LARGE SCALE GENOMIC DNA]</scope>
    <source>
        <strain evidence="8">Dysh456</strain>
    </source>
</reference>
<feature type="modified residue" description="N6-(pyridoxal phosphate)lysine" evidence="4">
    <location>
        <position position="248"/>
    </location>
</feature>
<dbReference type="Gene3D" id="3.90.1150.10">
    <property type="entry name" value="Aspartate Aminotransferase, domain 1"/>
    <property type="match status" value="1"/>
</dbReference>
<dbReference type="UniPathway" id="UPA00253">
    <property type="reaction ID" value="UER00329"/>
</dbReference>
<name>A0A2Z6E457_9GAMM</name>
<keyword evidence="1 4" id="KW-0662">Pyridine nucleotide biosynthesis</keyword>
<dbReference type="InterPro" id="IPR015424">
    <property type="entry name" value="PyrdxlP-dep_Trfase"/>
</dbReference>
<dbReference type="InterPro" id="IPR015421">
    <property type="entry name" value="PyrdxlP-dep_Trfase_major"/>
</dbReference>
<dbReference type="PANTHER" id="PTHR14084">
    <property type="entry name" value="KYNURENINASE"/>
    <property type="match status" value="1"/>
</dbReference>
<organism evidence="7 8">
    <name type="scientific">Aerosticca soli</name>
    <dbReference type="NCBI Taxonomy" id="2010829"/>
    <lineage>
        <taxon>Bacteria</taxon>
        <taxon>Pseudomonadati</taxon>
        <taxon>Pseudomonadota</taxon>
        <taxon>Gammaproteobacteria</taxon>
        <taxon>Lysobacterales</taxon>
        <taxon>Rhodanobacteraceae</taxon>
        <taxon>Aerosticca</taxon>
    </lineage>
</organism>
<gene>
    <name evidence="4" type="primary">kynU</name>
    <name evidence="7" type="ORF">ALSL_1207</name>
</gene>
<feature type="binding site" evidence="4">
    <location>
        <position position="225"/>
    </location>
    <ligand>
        <name>pyridoxal 5'-phosphate</name>
        <dbReference type="ChEBI" id="CHEBI:597326"/>
    </ligand>
</feature>
<evidence type="ECO:0000313" key="7">
    <source>
        <dbReference type="EMBL" id="BBD79866.1"/>
    </source>
</evidence>
<comment type="caution">
    <text evidence="4">Lacks conserved residue(s) required for the propagation of feature annotation.</text>
</comment>
<dbReference type="InterPro" id="IPR015422">
    <property type="entry name" value="PyrdxlP-dep_Trfase_small"/>
</dbReference>
<feature type="binding site" evidence="4">
    <location>
        <begin position="137"/>
        <end position="140"/>
    </location>
    <ligand>
        <name>pyridoxal 5'-phosphate</name>
        <dbReference type="ChEBI" id="CHEBI:597326"/>
    </ligand>
</feature>
<evidence type="ECO:0000256" key="6">
    <source>
        <dbReference type="PIRNR" id="PIRNR038800"/>
    </source>
</evidence>
<dbReference type="AlphaFoldDB" id="A0A2Z6E457"/>
<comment type="function">
    <text evidence="4 6">Catalyzes the cleavage of L-kynurenine (L-Kyn) and L-3-hydroxykynurenine (L-3OHKyn) into anthranilic acid (AA) and 3-hydroxyanthranilic acid (3-OHAA), respectively.</text>
</comment>
<dbReference type="OrthoDB" id="9812626at2"/>
<evidence type="ECO:0000256" key="1">
    <source>
        <dbReference type="ARBA" id="ARBA00022642"/>
    </source>
</evidence>
<sequence length="428" mass="46977">MNPPSGYEASAAFAQACDAADPLRAFRDEFLIPPHAGRDSHYFCGNSLGLQPRAAREAIAAELDYWAELGVEGHFRGRLPWLDYHAYLRDDLARVTGALPTEVVAMNTLGVNLHLMMVSFYRPTRERPAILIEAGAFPTDRYAVESQIRFHGFDPAEALIELEGDGPHGTLSQSAIEAALDRHGDRIALVLLPGVQYRTGQAFDLAAITALAHRHGCRIGFDLAHAVGNLPLALHDSGADFAVWCSYKYLNGGPGAIGGAFVHERHAQAELPRFAGWWGHDKTTRFRMGPKFVPTPGADGWQLSNPPILALAPLRVSLEIFRRAGMTRLREKSLALTGYLAWLVQHTLADVLEVVTPVDPAQRGAQLSIRVRGGRERGRALFEHLLAHGVIGDWREPDVIRISPAPLYNRYADCLAFAQAVRGWSPLA</sequence>
<comment type="catalytic activity">
    <reaction evidence="4 6">
        <text>L-kynurenine + H2O = anthranilate + L-alanine + H(+)</text>
        <dbReference type="Rhea" id="RHEA:16813"/>
        <dbReference type="ChEBI" id="CHEBI:15377"/>
        <dbReference type="ChEBI" id="CHEBI:15378"/>
        <dbReference type="ChEBI" id="CHEBI:16567"/>
        <dbReference type="ChEBI" id="CHEBI:57959"/>
        <dbReference type="ChEBI" id="CHEBI:57972"/>
        <dbReference type="EC" id="3.7.1.3"/>
    </reaction>
</comment>
<dbReference type="InterPro" id="IPR010111">
    <property type="entry name" value="Kynureninase"/>
</dbReference>
<comment type="catalytic activity">
    <reaction evidence="6">
        <text>3-hydroxy-L-kynurenine + H2O = 3-hydroxyanthranilate + L-alanine + H(+)</text>
        <dbReference type="Rhea" id="RHEA:25143"/>
        <dbReference type="ChEBI" id="CHEBI:15377"/>
        <dbReference type="ChEBI" id="CHEBI:15378"/>
        <dbReference type="ChEBI" id="CHEBI:36559"/>
        <dbReference type="ChEBI" id="CHEBI:57972"/>
        <dbReference type="ChEBI" id="CHEBI:58125"/>
        <dbReference type="EC" id="3.7.1.3"/>
    </reaction>
</comment>
<comment type="cofactor">
    <cofactor evidence="4 6">
        <name>pyridoxal 5'-phosphate</name>
        <dbReference type="ChEBI" id="CHEBI:597326"/>
    </cofactor>
</comment>
<dbReference type="PANTHER" id="PTHR14084:SF0">
    <property type="entry name" value="KYNURENINASE"/>
    <property type="match status" value="1"/>
</dbReference>
<keyword evidence="8" id="KW-1185">Reference proteome</keyword>
<dbReference type="FunFam" id="3.40.640.10:FF:000031">
    <property type="entry name" value="Kynureninase"/>
    <property type="match status" value="1"/>
</dbReference>
<evidence type="ECO:0000256" key="4">
    <source>
        <dbReference type="HAMAP-Rule" id="MF_01970"/>
    </source>
</evidence>
<proteinExistence type="inferred from homology"/>
<feature type="binding site" evidence="4">
    <location>
        <position position="109"/>
    </location>
    <ligand>
        <name>pyridoxal 5'-phosphate</name>
        <dbReference type="ChEBI" id="CHEBI:597326"/>
    </ligand>
</feature>
<comment type="pathway">
    <text evidence="4 6">Cofactor biosynthesis; NAD(+) biosynthesis; quinolinate from L-kynurenine: step 2/3.</text>
</comment>
<dbReference type="EMBL" id="AP018560">
    <property type="protein sequence ID" value="BBD79866.1"/>
    <property type="molecule type" value="Genomic_DNA"/>
</dbReference>
<feature type="binding site" evidence="4">
    <location>
        <position position="247"/>
    </location>
    <ligand>
        <name>pyridoxal 5'-phosphate</name>
        <dbReference type="ChEBI" id="CHEBI:597326"/>
    </ligand>
</feature>
<keyword evidence="2 4" id="KW-0378">Hydrolase</keyword>
<dbReference type="GO" id="GO:0005737">
    <property type="term" value="C:cytoplasm"/>
    <property type="evidence" value="ECO:0007669"/>
    <property type="project" value="UniProtKB-UniRule"/>
</dbReference>
<dbReference type="GO" id="GO:0019805">
    <property type="term" value="P:quinolinate biosynthetic process"/>
    <property type="evidence" value="ECO:0007669"/>
    <property type="project" value="UniProtKB-UniRule"/>
</dbReference>
<dbReference type="EC" id="3.7.1.3" evidence="4 5"/>
<dbReference type="KEGG" id="rbd:ALSL_1207"/>
<dbReference type="SUPFAM" id="SSF53383">
    <property type="entry name" value="PLP-dependent transferases"/>
    <property type="match status" value="1"/>
</dbReference>
<dbReference type="UniPathway" id="UPA00334">
    <property type="reaction ID" value="UER00455"/>
</dbReference>
<dbReference type="RefSeq" id="WP_126537380.1">
    <property type="nucleotide sequence ID" value="NZ_AP018560.1"/>
</dbReference>
<dbReference type="Proteomes" id="UP000270530">
    <property type="component" value="Chromosome"/>
</dbReference>
<evidence type="ECO:0000256" key="2">
    <source>
        <dbReference type="ARBA" id="ARBA00022801"/>
    </source>
</evidence>
<dbReference type="GO" id="GO:0097053">
    <property type="term" value="P:L-kynurenine catabolic process"/>
    <property type="evidence" value="ECO:0007669"/>
    <property type="project" value="UniProtKB-UniRule"/>
</dbReference>
<dbReference type="GO" id="GO:0030170">
    <property type="term" value="F:pyridoxal phosphate binding"/>
    <property type="evidence" value="ECO:0007669"/>
    <property type="project" value="UniProtKB-UniRule"/>
</dbReference>
<reference evidence="8" key="1">
    <citation type="submission" date="2018-04" db="EMBL/GenBank/DDBJ databases">
        <authorList>
            <person name="Watanabe M."/>
            <person name="Kojima H."/>
        </authorList>
    </citation>
    <scope>NUCLEOTIDE SEQUENCE [LARGE SCALE GENOMIC DNA]</scope>
    <source>
        <strain evidence="8">Dysh456</strain>
    </source>
</reference>
<dbReference type="Pfam" id="PF22580">
    <property type="entry name" value="KYNU_C"/>
    <property type="match status" value="1"/>
</dbReference>
<dbReference type="GO" id="GO:0019441">
    <property type="term" value="P:L-tryptophan catabolic process to kynurenine"/>
    <property type="evidence" value="ECO:0007669"/>
    <property type="project" value="TreeGrafter"/>
</dbReference>
<evidence type="ECO:0000256" key="3">
    <source>
        <dbReference type="ARBA" id="ARBA00022898"/>
    </source>
</evidence>
<dbReference type="GO" id="GO:0009435">
    <property type="term" value="P:NAD+ biosynthetic process"/>
    <property type="evidence" value="ECO:0007669"/>
    <property type="project" value="UniProtKB-UniRule"/>
</dbReference>
<evidence type="ECO:0000256" key="5">
    <source>
        <dbReference type="NCBIfam" id="TIGR01814"/>
    </source>
</evidence>
<accession>A0A2Z6E457</accession>
<comment type="similarity">
    <text evidence="4 6">Belongs to the kynureninase family.</text>
</comment>
<dbReference type="GO" id="GO:0043420">
    <property type="term" value="P:anthranilate metabolic process"/>
    <property type="evidence" value="ECO:0007669"/>
    <property type="project" value="TreeGrafter"/>
</dbReference>
<dbReference type="Gene3D" id="3.40.640.10">
    <property type="entry name" value="Type I PLP-dependent aspartate aminotransferase-like (Major domain)"/>
    <property type="match status" value="1"/>
</dbReference>
<comment type="pathway">
    <text evidence="4 6">Amino-acid degradation; L-kynurenine degradation; L-alanine and anthranilate from L-kynurenine: step 1/1.</text>
</comment>
<dbReference type="NCBIfam" id="TIGR01814">
    <property type="entry name" value="kynureninase"/>
    <property type="match status" value="1"/>
</dbReference>
<evidence type="ECO:0000313" key="8">
    <source>
        <dbReference type="Proteomes" id="UP000270530"/>
    </source>
</evidence>
<protein>
    <recommendedName>
        <fullName evidence="4 5">Kynureninase</fullName>
        <ecNumber evidence="4 5">3.7.1.3</ecNumber>
    </recommendedName>
    <alternativeName>
        <fullName evidence="4">L-kynurenine hydrolase</fullName>
    </alternativeName>
</protein>
<dbReference type="GO" id="GO:0030429">
    <property type="term" value="F:kynureninase activity"/>
    <property type="evidence" value="ECO:0007669"/>
    <property type="project" value="UniProtKB-UniRule"/>
</dbReference>
<dbReference type="PIRSF" id="PIRSF038800">
    <property type="entry name" value="KYNU"/>
    <property type="match status" value="1"/>
</dbReference>
<dbReference type="HAMAP" id="MF_01970">
    <property type="entry name" value="Kynureninase"/>
    <property type="match status" value="1"/>
</dbReference>
<feature type="binding site" evidence="4">
    <location>
        <position position="277"/>
    </location>
    <ligand>
        <name>pyridoxal 5'-phosphate</name>
        <dbReference type="ChEBI" id="CHEBI:597326"/>
    </ligand>
</feature>
<feature type="binding site" evidence="4">
    <location>
        <position position="222"/>
    </location>
    <ligand>
        <name>pyridoxal 5'-phosphate</name>
        <dbReference type="ChEBI" id="CHEBI:597326"/>
    </ligand>
</feature>
<comment type="subunit">
    <text evidence="4 6">Homodimer.</text>
</comment>
<feature type="binding site" evidence="4">
    <location>
        <position position="305"/>
    </location>
    <ligand>
        <name>pyridoxal 5'-phosphate</name>
        <dbReference type="ChEBI" id="CHEBI:597326"/>
    </ligand>
</feature>
<keyword evidence="3 4" id="KW-0663">Pyridoxal phosphate</keyword>